<dbReference type="GO" id="GO:0005871">
    <property type="term" value="C:kinesin complex"/>
    <property type="evidence" value="ECO:0007669"/>
    <property type="project" value="TreeGrafter"/>
</dbReference>
<protein>
    <submittedName>
        <fullName evidence="3">Kinesin-like protein</fullName>
    </submittedName>
</protein>
<organism evidence="3 4">
    <name type="scientific">Vairimorpha ceranae</name>
    <dbReference type="NCBI Taxonomy" id="40302"/>
    <lineage>
        <taxon>Eukaryota</taxon>
        <taxon>Fungi</taxon>
        <taxon>Fungi incertae sedis</taxon>
        <taxon>Microsporidia</taxon>
        <taxon>Nosematidae</taxon>
        <taxon>Vairimorpha</taxon>
    </lineage>
</organism>
<name>A0A0F9WH07_9MICR</name>
<comment type="similarity">
    <text evidence="1">Belongs to the TRAFAC class myosin-kinesin ATPase superfamily. Kinesin family.</text>
</comment>
<proteinExistence type="inferred from homology"/>
<evidence type="ECO:0000259" key="2">
    <source>
        <dbReference type="PROSITE" id="PS50067"/>
    </source>
</evidence>
<dbReference type="GO" id="GO:0016887">
    <property type="term" value="F:ATP hydrolysis activity"/>
    <property type="evidence" value="ECO:0007669"/>
    <property type="project" value="TreeGrafter"/>
</dbReference>
<dbReference type="GO" id="GO:0003777">
    <property type="term" value="F:microtubule motor activity"/>
    <property type="evidence" value="ECO:0007669"/>
    <property type="project" value="InterPro"/>
</dbReference>
<keyword evidence="4" id="KW-1185">Reference proteome</keyword>
<dbReference type="PRINTS" id="PR00380">
    <property type="entry name" value="KINESINHEAVY"/>
</dbReference>
<dbReference type="GO" id="GO:0005874">
    <property type="term" value="C:microtubule"/>
    <property type="evidence" value="ECO:0007669"/>
    <property type="project" value="TreeGrafter"/>
</dbReference>
<dbReference type="VEuPathDB" id="MicrosporidiaDB:NCER_101579"/>
<evidence type="ECO:0000256" key="1">
    <source>
        <dbReference type="PROSITE-ProRule" id="PRU00283"/>
    </source>
</evidence>
<feature type="binding site" evidence="1">
    <location>
        <begin position="74"/>
        <end position="81"/>
    </location>
    <ligand>
        <name>ATP</name>
        <dbReference type="ChEBI" id="CHEBI:30616"/>
    </ligand>
</feature>
<dbReference type="AlphaFoldDB" id="A0A0F9WH07"/>
<dbReference type="SUPFAM" id="SSF52540">
    <property type="entry name" value="P-loop containing nucleoside triphosphate hydrolases"/>
    <property type="match status" value="1"/>
</dbReference>
<keyword evidence="1" id="KW-0505">Motor protein</keyword>
<dbReference type="GO" id="GO:0005524">
    <property type="term" value="F:ATP binding"/>
    <property type="evidence" value="ECO:0007669"/>
    <property type="project" value="UniProtKB-UniRule"/>
</dbReference>
<dbReference type="InterPro" id="IPR027640">
    <property type="entry name" value="Kinesin-like_fam"/>
</dbReference>
<dbReference type="GO" id="GO:0007018">
    <property type="term" value="P:microtubule-based movement"/>
    <property type="evidence" value="ECO:0007669"/>
    <property type="project" value="InterPro"/>
</dbReference>
<sequence length="428" mass="49834">MSKKIDVHIRLNPLKNNTIWKYSNNKLIRLSKNQEILYENFSNILCEEDNHEVYKKCLSNKILEKSNCTVFAYGQTGSGKTYTMLGNKSNGMIMYSLIDLLHNFKLKVSYIEIYNEKLYDLYSKNELKIYCKNDKTIINNLSYITISNVDEAEKFLDHCEKNRTYGNTEFNSKSSRSHTIFQISYFYNEKEIIINLIDLAGSEKASKNESRRTEGAFINKSLLALCTVVNNLRNNKYFGYRDSKLTRLLHNSLDGETNIIALCTLSPNEECVEESISTLNFAARLANLDLKKVVTCTINNDCTNLDLSKVSIHDINLKQGFYVEQFMKLNMVKYDNKIKEINDNVKDETKSTSSNLNNKDVLELKPFVHNIKDTYSKNDKIVPLLYDRIESLEKMLIKILKKTTNKNVKDIFMLEKHMFNLKLKKWQN</sequence>
<dbReference type="VEuPathDB" id="MicrosporidiaDB:G9O61_00g005060"/>
<dbReference type="SMART" id="SM00129">
    <property type="entry name" value="KISc"/>
    <property type="match status" value="1"/>
</dbReference>
<dbReference type="Pfam" id="PF00225">
    <property type="entry name" value="Kinesin"/>
    <property type="match status" value="1"/>
</dbReference>
<dbReference type="OMA" id="CIEPNIQ"/>
<evidence type="ECO:0000313" key="3">
    <source>
        <dbReference type="EMBL" id="KKO75905.1"/>
    </source>
</evidence>
<feature type="domain" description="Kinesin motor" evidence="2">
    <location>
        <begin position="4"/>
        <end position="288"/>
    </location>
</feature>
<dbReference type="GeneID" id="36321558"/>
<dbReference type="OrthoDB" id="3176171at2759"/>
<dbReference type="Gene3D" id="3.40.850.10">
    <property type="entry name" value="Kinesin motor domain"/>
    <property type="match status" value="1"/>
</dbReference>
<dbReference type="Proteomes" id="UP000034350">
    <property type="component" value="Unassembled WGS sequence"/>
</dbReference>
<dbReference type="PANTHER" id="PTHR24115:SF545">
    <property type="entry name" value="KINESIN-LIKE PROTEIN KIP2"/>
    <property type="match status" value="1"/>
</dbReference>
<accession>A0A0F9WH07</accession>
<dbReference type="GO" id="GO:0008017">
    <property type="term" value="F:microtubule binding"/>
    <property type="evidence" value="ECO:0007669"/>
    <property type="project" value="InterPro"/>
</dbReference>
<gene>
    <name evidence="3" type="ORF">AAJ76_90005066</name>
</gene>
<dbReference type="PROSITE" id="PS50067">
    <property type="entry name" value="KINESIN_MOTOR_2"/>
    <property type="match status" value="1"/>
</dbReference>
<dbReference type="InterPro" id="IPR001752">
    <property type="entry name" value="Kinesin_motor_dom"/>
</dbReference>
<dbReference type="InterPro" id="IPR036961">
    <property type="entry name" value="Kinesin_motor_dom_sf"/>
</dbReference>
<dbReference type="EMBL" id="JPQZ01000009">
    <property type="protein sequence ID" value="KKO75905.1"/>
    <property type="molecule type" value="Genomic_DNA"/>
</dbReference>
<comment type="caution">
    <text evidence="3">The sequence shown here is derived from an EMBL/GenBank/DDBJ whole genome shotgun (WGS) entry which is preliminary data.</text>
</comment>
<dbReference type="InterPro" id="IPR027417">
    <property type="entry name" value="P-loop_NTPase"/>
</dbReference>
<keyword evidence="1" id="KW-0547">Nucleotide-binding</keyword>
<reference evidence="3 4" key="1">
    <citation type="journal article" date="2015" name="Environ. Microbiol.">
        <title>Genome analyses suggest the presence of polyploidy and recent human-driven expansions in eight global populations of the honeybee pathogen Nosema ceranae.</title>
        <authorList>
            <person name="Pelin A."/>
            <person name="Selman M."/>
            <person name="Aris-Brosou S."/>
            <person name="Farinelli L."/>
            <person name="Corradi N."/>
        </authorList>
    </citation>
    <scope>NUCLEOTIDE SEQUENCE [LARGE SCALE GENOMIC DNA]</scope>
    <source>
        <strain evidence="3 4">PA08 1199</strain>
    </source>
</reference>
<evidence type="ECO:0000313" key="4">
    <source>
        <dbReference type="Proteomes" id="UP000034350"/>
    </source>
</evidence>
<keyword evidence="1" id="KW-0067">ATP-binding</keyword>
<dbReference type="PANTHER" id="PTHR24115">
    <property type="entry name" value="KINESIN-RELATED"/>
    <property type="match status" value="1"/>
</dbReference>
<dbReference type="VEuPathDB" id="MicrosporidiaDB:AAJ76_90005066"/>
<dbReference type="RefSeq" id="XP_024331647.1">
    <property type="nucleotide sequence ID" value="XM_024476603.1"/>
</dbReference>